<feature type="non-terminal residue" evidence="1">
    <location>
        <position position="1"/>
    </location>
</feature>
<reference evidence="1 2" key="1">
    <citation type="submission" date="2015-08" db="EMBL/GenBank/DDBJ databases">
        <title>Genome sequencing of Penicillium nordicum.</title>
        <authorList>
            <person name="Nguyen H.D."/>
            <person name="Seifert K.A."/>
        </authorList>
    </citation>
    <scope>NUCLEOTIDE SEQUENCE [LARGE SCALE GENOMIC DNA]</scope>
    <source>
        <strain evidence="1 2">DAOMC 185683</strain>
    </source>
</reference>
<evidence type="ECO:0000313" key="2">
    <source>
        <dbReference type="Proteomes" id="UP000037696"/>
    </source>
</evidence>
<proteinExistence type="predicted"/>
<dbReference type="Proteomes" id="UP000037696">
    <property type="component" value="Unassembled WGS sequence"/>
</dbReference>
<sequence>PKDQHICGLVRVGLWALWAGAEVYFRSTMRKDVIRS</sequence>
<dbReference type="EMBL" id="LHQQ01000147">
    <property type="protein sequence ID" value="KOS40916.1"/>
    <property type="molecule type" value="Genomic_DNA"/>
</dbReference>
<evidence type="ECO:0000313" key="1">
    <source>
        <dbReference type="EMBL" id="KOS40916.1"/>
    </source>
</evidence>
<comment type="caution">
    <text evidence="1">The sequence shown here is derived from an EMBL/GenBank/DDBJ whole genome shotgun (WGS) entry which is preliminary data.</text>
</comment>
<protein>
    <submittedName>
        <fullName evidence="1">Uncharacterized protein</fullName>
    </submittedName>
</protein>
<name>A0A0M8NWQ3_9EURO</name>
<gene>
    <name evidence="1" type="ORF">ACN38_g8217</name>
</gene>
<keyword evidence="2" id="KW-1185">Reference proteome</keyword>
<organism evidence="1 2">
    <name type="scientific">Penicillium nordicum</name>
    <dbReference type="NCBI Taxonomy" id="229535"/>
    <lineage>
        <taxon>Eukaryota</taxon>
        <taxon>Fungi</taxon>
        <taxon>Dikarya</taxon>
        <taxon>Ascomycota</taxon>
        <taxon>Pezizomycotina</taxon>
        <taxon>Eurotiomycetes</taxon>
        <taxon>Eurotiomycetidae</taxon>
        <taxon>Eurotiales</taxon>
        <taxon>Aspergillaceae</taxon>
        <taxon>Penicillium</taxon>
    </lineage>
</organism>
<accession>A0A0M8NWQ3</accession>
<dbReference type="AlphaFoldDB" id="A0A0M8NWQ3"/>